<accession>A0A1S6HK84</accession>
<dbReference type="CDD" id="cd02440">
    <property type="entry name" value="AdoMet_MTases"/>
    <property type="match status" value="1"/>
</dbReference>
<dbReference type="GO" id="GO:0032259">
    <property type="term" value="P:methylation"/>
    <property type="evidence" value="ECO:0007669"/>
    <property type="project" value="UniProtKB-KW"/>
</dbReference>
<keyword evidence="1" id="KW-0812">Transmembrane</keyword>
<feature type="domain" description="Methyltransferase type 11" evidence="2">
    <location>
        <begin position="28"/>
        <end position="121"/>
    </location>
</feature>
<proteinExistence type="predicted"/>
<evidence type="ECO:0000256" key="1">
    <source>
        <dbReference type="SAM" id="Phobius"/>
    </source>
</evidence>
<keyword evidence="3" id="KW-0808">Transferase</keyword>
<dbReference type="KEGG" id="spsw:Sps_00734"/>
<evidence type="ECO:0000259" key="2">
    <source>
        <dbReference type="Pfam" id="PF08241"/>
    </source>
</evidence>
<feature type="transmembrane region" description="Helical" evidence="1">
    <location>
        <begin position="175"/>
        <end position="195"/>
    </location>
</feature>
<gene>
    <name evidence="3" type="ORF">Sps_00734</name>
</gene>
<dbReference type="RefSeq" id="WP_218919626.1">
    <property type="nucleotide sequence ID" value="NZ_CP014782.1"/>
</dbReference>
<keyword evidence="4" id="KW-1185">Reference proteome</keyword>
<name>A0A1S6HK84_9GAMM</name>
<sequence length="211" mass="24662">MGGQYVHLSESLAIIGFLERVKNKKSLLDIPTGTGRMLVNLLGFKFDHLCAADYSDAMLSLCRIKYRDQKIHFTKQDIYRTSFDNEAFSCLLSSRFLFHSDTQDRVFKEYSRIICPGGFLIADTLSWSPRTWTQVFSTKLGGQLYTNSEQSIQQLAHNHDFSILGIKSLLILPSFFYNFMPQPILSFFIWLEGYWPKRWMTKRVWLFQKNP</sequence>
<dbReference type="InterPro" id="IPR013216">
    <property type="entry name" value="Methyltransf_11"/>
</dbReference>
<keyword evidence="1" id="KW-0472">Membrane</keyword>
<dbReference type="Pfam" id="PF08241">
    <property type="entry name" value="Methyltransf_11"/>
    <property type="match status" value="1"/>
</dbReference>
<dbReference type="Gene3D" id="3.40.50.150">
    <property type="entry name" value="Vaccinia Virus protein VP39"/>
    <property type="match status" value="1"/>
</dbReference>
<evidence type="ECO:0000313" key="3">
    <source>
        <dbReference type="EMBL" id="AQS35927.1"/>
    </source>
</evidence>
<dbReference type="STRING" id="225848.Sps_00734"/>
<reference evidence="3 4" key="1">
    <citation type="submission" date="2016-03" db="EMBL/GenBank/DDBJ databases">
        <title>Complete genome sequence of Shewanella psychrophila WP2, a deep sea bacterium isolated from west Pacific sediment.</title>
        <authorList>
            <person name="Xu G."/>
            <person name="Jian H."/>
        </authorList>
    </citation>
    <scope>NUCLEOTIDE SEQUENCE [LARGE SCALE GENOMIC DNA]</scope>
    <source>
        <strain evidence="3 4">WP2</strain>
    </source>
</reference>
<evidence type="ECO:0000313" key="4">
    <source>
        <dbReference type="Proteomes" id="UP000189545"/>
    </source>
</evidence>
<dbReference type="InterPro" id="IPR029063">
    <property type="entry name" value="SAM-dependent_MTases_sf"/>
</dbReference>
<dbReference type="GO" id="GO:0008757">
    <property type="term" value="F:S-adenosylmethionine-dependent methyltransferase activity"/>
    <property type="evidence" value="ECO:0007669"/>
    <property type="project" value="InterPro"/>
</dbReference>
<dbReference type="EMBL" id="CP014782">
    <property type="protein sequence ID" value="AQS35927.1"/>
    <property type="molecule type" value="Genomic_DNA"/>
</dbReference>
<organism evidence="3 4">
    <name type="scientific">Shewanella psychrophila</name>
    <dbReference type="NCBI Taxonomy" id="225848"/>
    <lineage>
        <taxon>Bacteria</taxon>
        <taxon>Pseudomonadati</taxon>
        <taxon>Pseudomonadota</taxon>
        <taxon>Gammaproteobacteria</taxon>
        <taxon>Alteromonadales</taxon>
        <taxon>Shewanellaceae</taxon>
        <taxon>Shewanella</taxon>
    </lineage>
</organism>
<keyword evidence="1" id="KW-1133">Transmembrane helix</keyword>
<dbReference type="Proteomes" id="UP000189545">
    <property type="component" value="Chromosome"/>
</dbReference>
<dbReference type="SUPFAM" id="SSF53335">
    <property type="entry name" value="S-adenosyl-L-methionine-dependent methyltransferases"/>
    <property type="match status" value="1"/>
</dbReference>
<protein>
    <submittedName>
        <fullName evidence="3">Methyltransferase family protein</fullName>
    </submittedName>
</protein>
<keyword evidence="3" id="KW-0489">Methyltransferase</keyword>
<dbReference type="AlphaFoldDB" id="A0A1S6HK84"/>